<dbReference type="SUPFAM" id="SSF48452">
    <property type="entry name" value="TPR-like"/>
    <property type="match status" value="3"/>
</dbReference>
<accession>A0A0N9IEL7</accession>
<dbReference type="Gene3D" id="3.40.50.300">
    <property type="entry name" value="P-loop containing nucleotide triphosphate hydrolases"/>
    <property type="match status" value="1"/>
</dbReference>
<evidence type="ECO:0000313" key="3">
    <source>
        <dbReference type="Proteomes" id="UP000063699"/>
    </source>
</evidence>
<dbReference type="Pfam" id="PF19956">
    <property type="entry name" value="EAD2"/>
    <property type="match status" value="1"/>
</dbReference>
<protein>
    <recommendedName>
        <fullName evidence="1">Effector-associated domain-containing protein</fullName>
    </recommendedName>
</protein>
<evidence type="ECO:0000259" key="1">
    <source>
        <dbReference type="Pfam" id="PF19956"/>
    </source>
</evidence>
<organism evidence="2 3">
    <name type="scientific">Kibdelosporangium phytohabitans</name>
    <dbReference type="NCBI Taxonomy" id="860235"/>
    <lineage>
        <taxon>Bacteria</taxon>
        <taxon>Bacillati</taxon>
        <taxon>Actinomycetota</taxon>
        <taxon>Actinomycetes</taxon>
        <taxon>Pseudonocardiales</taxon>
        <taxon>Pseudonocardiaceae</taxon>
        <taxon>Kibdelosporangium</taxon>
    </lineage>
</organism>
<dbReference type="PANTHER" id="PTHR46082:SF6">
    <property type="entry name" value="AAA+ ATPASE DOMAIN-CONTAINING PROTEIN-RELATED"/>
    <property type="match status" value="1"/>
</dbReference>
<dbReference type="InterPro" id="IPR027417">
    <property type="entry name" value="P-loop_NTPase"/>
</dbReference>
<dbReference type="Pfam" id="PF13424">
    <property type="entry name" value="TPR_12"/>
    <property type="match status" value="1"/>
</dbReference>
<dbReference type="STRING" id="860235.AOZ06_45800"/>
<dbReference type="NCBIfam" id="NF040586">
    <property type="entry name" value="FxSxx_TPR"/>
    <property type="match status" value="1"/>
</dbReference>
<evidence type="ECO:0000313" key="2">
    <source>
        <dbReference type="EMBL" id="ALG13209.1"/>
    </source>
</evidence>
<dbReference type="PANTHER" id="PTHR46082">
    <property type="entry name" value="ATP/GTP-BINDING PROTEIN-RELATED"/>
    <property type="match status" value="1"/>
</dbReference>
<dbReference type="SUPFAM" id="SSF52540">
    <property type="entry name" value="P-loop containing nucleoside triphosphate hydrolases"/>
    <property type="match status" value="1"/>
</dbReference>
<dbReference type="InterPro" id="IPR053137">
    <property type="entry name" value="NLR-like"/>
</dbReference>
<dbReference type="EMBL" id="CP012752">
    <property type="protein sequence ID" value="ALG13209.1"/>
    <property type="molecule type" value="Genomic_DNA"/>
</dbReference>
<sequence length="802" mass="86308">MVETLEQVQILRDPVGRGLCLDLVGQYLGLPLQVRHFPSTRQHIYSILLACDQHPGALPTFLRVLSELEPRSRAVSWARQMLSGDVPRQRGAVRTEQPVVWGDVPPRAAGFSAPESLLTAVEEHGTAVLTGAGKSELAAEYAHRRGSAHEVVWWIPSAHPALVRIALVRLAGRLKLPVGPSARAAVPAVLDALRARDSLLIFDNADRVDDVRPFFPAGPGQVIVTAHAPARNAVDVPWPRSQPDPEQITDLVRICAFFADGPISRGLFAGAPDLPSLPGFAATALRDPVLLGRAIRQLTAAGLAKVDHRNDTFQLTHRPRQAEDLRLDAQLVLANADPNDPAEAGNWSRYADLLPHVLASDAIASADPRIRGLTTNTIAFLSTWGDPDDARAMAAGAVDRWRGSTRDALVASRWLARTTSQAGQPEEAARIGESAVARAREHLGADNEDTVLSIRSLAEDLCAAGQFASALAWGKDAYQRTRGRFGEDDPDTLEAAGTYATALRFSGCFETARDLDERTAHRKSVVLGENHSATLCSLNSLALDLIACGSWLEACQIQEDVVLRAREHTGLTDPMTLHATQTLAIARRLAGDAANALPLGQVALDGLTGRYGEDGPEAIAAAMNLAVTLRALGMLEEARRLGLHVHQLGQRAWGQYHPFTLAAATNVAVTLHVLGELSTARGLNEKAMNRMRSALGDDHPFSLVCAANLANDLARAGQYAAARDLGRDTLERSRRVLPVDHPHIDAVATNLALHLRGLGQLDESAELQRRSVANLRRTLGSAHPATKGAAENLRIFCTVDII</sequence>
<gene>
    <name evidence="2" type="ORF">AOZ06_45800</name>
</gene>
<dbReference type="Pfam" id="PF13374">
    <property type="entry name" value="TPR_10"/>
    <property type="match status" value="4"/>
</dbReference>
<dbReference type="InterPro" id="IPR011990">
    <property type="entry name" value="TPR-like_helical_dom_sf"/>
</dbReference>
<reference evidence="2 3" key="1">
    <citation type="submission" date="2015-07" db="EMBL/GenBank/DDBJ databases">
        <title>Genome sequencing of Kibdelosporangium phytohabitans.</title>
        <authorList>
            <person name="Qin S."/>
            <person name="Xing K."/>
        </authorList>
    </citation>
    <scope>NUCLEOTIDE SEQUENCE [LARGE SCALE GENOMIC DNA]</scope>
    <source>
        <strain evidence="2 3">KLBMP1111</strain>
    </source>
</reference>
<dbReference type="KEGG" id="kphy:AOZ06_45800"/>
<dbReference type="Proteomes" id="UP000063699">
    <property type="component" value="Chromosome"/>
</dbReference>
<keyword evidence="3" id="KW-1185">Reference proteome</keyword>
<proteinExistence type="predicted"/>
<dbReference type="Gene3D" id="1.25.40.10">
    <property type="entry name" value="Tetratricopeptide repeat domain"/>
    <property type="match status" value="3"/>
</dbReference>
<feature type="domain" description="Effector-associated" evidence="1">
    <location>
        <begin position="2"/>
        <end position="82"/>
    </location>
</feature>
<dbReference type="InterPro" id="IPR045431">
    <property type="entry name" value="EAD2"/>
</dbReference>
<dbReference type="AlphaFoldDB" id="A0A0N9IEL7"/>
<name>A0A0N9IEL7_9PSEU</name>